<reference evidence="2 3" key="1">
    <citation type="submission" date="2020-04" db="EMBL/GenBank/DDBJ databases">
        <title>Thalassotalea sp. M1531, isolated from the surface of marine red alga.</title>
        <authorList>
            <person name="Pang L."/>
            <person name="Lu D.-C."/>
        </authorList>
    </citation>
    <scope>NUCLEOTIDE SEQUENCE [LARGE SCALE GENOMIC DNA]</scope>
    <source>
        <strain evidence="2 3">M1531</strain>
    </source>
</reference>
<name>A0A7Y0Q7S8_9GAMM</name>
<sequence>MAISICGGCQHQINGNVRQCPLCGGTMSHQRPEQDKTCPRCQISMEIHHYRGYDLDQCPACEGLWLEPEEFASLTTSLDVFRDENSSPQYQKPAHVGAESYLPCASCNKVMSRQNYKAISGIQIDSCIHCGIWLDRDELQQIRNFIASGGLDKAQDRKIEKHGMAIDALDDRVSDLELMEKVLHKFKLKRILFRGF</sequence>
<feature type="domain" description="Transcription factor zinc-finger" evidence="1">
    <location>
        <begin position="104"/>
        <end position="142"/>
    </location>
</feature>
<proteinExistence type="predicted"/>
<keyword evidence="3" id="KW-1185">Reference proteome</keyword>
<gene>
    <name evidence="2" type="ORF">HII17_14165</name>
</gene>
<dbReference type="EMBL" id="JABBXH010000004">
    <property type="protein sequence ID" value="NMP32703.1"/>
    <property type="molecule type" value="Genomic_DNA"/>
</dbReference>
<dbReference type="RefSeq" id="WP_169076004.1">
    <property type="nucleotide sequence ID" value="NZ_JABBXH010000004.1"/>
</dbReference>
<organism evidence="2 3">
    <name type="scientific">Thalassotalea algicola</name>
    <dbReference type="NCBI Taxonomy" id="2716224"/>
    <lineage>
        <taxon>Bacteria</taxon>
        <taxon>Pseudomonadati</taxon>
        <taxon>Pseudomonadota</taxon>
        <taxon>Gammaproteobacteria</taxon>
        <taxon>Alteromonadales</taxon>
        <taxon>Colwelliaceae</taxon>
        <taxon>Thalassotalea</taxon>
    </lineage>
</organism>
<evidence type="ECO:0000313" key="2">
    <source>
        <dbReference type="EMBL" id="NMP32703.1"/>
    </source>
</evidence>
<accession>A0A7Y0Q7S8</accession>
<dbReference type="InterPro" id="IPR027392">
    <property type="entry name" value="TF_Znf"/>
</dbReference>
<dbReference type="AlphaFoldDB" id="A0A7Y0Q7S8"/>
<dbReference type="Proteomes" id="UP000568664">
    <property type="component" value="Unassembled WGS sequence"/>
</dbReference>
<dbReference type="Pfam" id="PF13453">
    <property type="entry name" value="Zn_ribbon_TFIIB"/>
    <property type="match status" value="2"/>
</dbReference>
<feature type="domain" description="Transcription factor zinc-finger" evidence="1">
    <location>
        <begin position="37"/>
        <end position="74"/>
    </location>
</feature>
<evidence type="ECO:0000259" key="1">
    <source>
        <dbReference type="Pfam" id="PF13453"/>
    </source>
</evidence>
<comment type="caution">
    <text evidence="2">The sequence shown here is derived from an EMBL/GenBank/DDBJ whole genome shotgun (WGS) entry which is preliminary data.</text>
</comment>
<protein>
    <recommendedName>
        <fullName evidence="1">Transcription factor zinc-finger domain-containing protein</fullName>
    </recommendedName>
</protein>
<evidence type="ECO:0000313" key="3">
    <source>
        <dbReference type="Proteomes" id="UP000568664"/>
    </source>
</evidence>